<dbReference type="Proteomes" id="UP000464262">
    <property type="component" value="Chromosome 2"/>
</dbReference>
<dbReference type="RefSeq" id="WP_164650708.1">
    <property type="nucleotide sequence ID" value="NZ_CP047476.1"/>
</dbReference>
<dbReference type="InterPro" id="IPR006597">
    <property type="entry name" value="Sel1-like"/>
</dbReference>
<dbReference type="PANTHER" id="PTHR11102">
    <property type="entry name" value="SEL-1-LIKE PROTEIN"/>
    <property type="match status" value="1"/>
</dbReference>
<evidence type="ECO:0000313" key="2">
    <source>
        <dbReference type="Proteomes" id="UP000464262"/>
    </source>
</evidence>
<keyword evidence="2" id="KW-1185">Reference proteome</keyword>
<organism evidence="1 2">
    <name type="scientific">Vibrio astriarenae</name>
    <dbReference type="NCBI Taxonomy" id="1481923"/>
    <lineage>
        <taxon>Bacteria</taxon>
        <taxon>Pseudomonadati</taxon>
        <taxon>Pseudomonadota</taxon>
        <taxon>Gammaproteobacteria</taxon>
        <taxon>Vibrionales</taxon>
        <taxon>Vibrionaceae</taxon>
        <taxon>Vibrio</taxon>
    </lineage>
</organism>
<dbReference type="InterPro" id="IPR011990">
    <property type="entry name" value="TPR-like_helical_dom_sf"/>
</dbReference>
<dbReference type="SMART" id="SM00671">
    <property type="entry name" value="SEL1"/>
    <property type="match status" value="3"/>
</dbReference>
<dbReference type="EMBL" id="CP047476">
    <property type="protein sequence ID" value="QIA65810.1"/>
    <property type="molecule type" value="Genomic_DNA"/>
</dbReference>
<dbReference type="Gene3D" id="1.25.40.10">
    <property type="entry name" value="Tetratricopeptide repeat domain"/>
    <property type="match status" value="2"/>
</dbReference>
<dbReference type="AlphaFoldDB" id="A0A7Z2YG61"/>
<dbReference type="PANTHER" id="PTHR11102:SF160">
    <property type="entry name" value="ERAD-ASSOCIATED E3 UBIQUITIN-PROTEIN LIGASE COMPONENT HRD3"/>
    <property type="match status" value="1"/>
</dbReference>
<accession>A0A7Z2YG61</accession>
<evidence type="ECO:0000313" key="1">
    <source>
        <dbReference type="EMBL" id="QIA65810.1"/>
    </source>
</evidence>
<reference evidence="1 2" key="1">
    <citation type="submission" date="2020-01" db="EMBL/GenBank/DDBJ databases">
        <title>Whole genome and functional gene identification of agarase of Vibrio HN897.</title>
        <authorList>
            <person name="Liu Y."/>
            <person name="Zhao Z."/>
        </authorList>
    </citation>
    <scope>NUCLEOTIDE SEQUENCE [LARGE SCALE GENOMIC DNA]</scope>
    <source>
        <strain evidence="1 2">HN897</strain>
    </source>
</reference>
<dbReference type="KEGG" id="vas:GT360_20050"/>
<gene>
    <name evidence="1" type="ORF">GT360_20050</name>
</gene>
<protein>
    <recommendedName>
        <fullName evidence="3">Sel1 repeat family protein</fullName>
    </recommendedName>
</protein>
<dbReference type="Pfam" id="PF08238">
    <property type="entry name" value="Sel1"/>
    <property type="match status" value="4"/>
</dbReference>
<sequence length="256" mass="28603">MKPLRSRAPRTIQYGLTLFVLFSAVCVYGVKAYADEGVDIAVTDSEAMVQLEPTQPNDAEIILHGAQAGIAEAQVKMALLYEQGDKVEQNEEEALFWYQMAANQEHPEAQFNLGLMLLDGRGADKDGVGANYWIERAAQQEYLPAILHLARHANIHLTLPAEDLRWLEKAAEKGDAVSQLQLGYYYLGQYSLGHNLSKAEFWLNNAAKHGLYDAQAALVELYTLSIYQLENDKLAHYWREVAAQSSAGFESKNLPE</sequence>
<evidence type="ECO:0008006" key="3">
    <source>
        <dbReference type="Google" id="ProtNLM"/>
    </source>
</evidence>
<name>A0A7Z2YG61_9VIBR</name>
<dbReference type="SUPFAM" id="SSF81901">
    <property type="entry name" value="HCP-like"/>
    <property type="match status" value="1"/>
</dbReference>
<dbReference type="InterPro" id="IPR050767">
    <property type="entry name" value="Sel1_AlgK"/>
</dbReference>
<proteinExistence type="predicted"/>